<reference evidence="12" key="1">
    <citation type="journal article" date="2012" name="Nature">
        <title>A physical, genetic and functional sequence assembly of the barley genome.</title>
        <authorList>
            <consortium name="The International Barley Genome Sequencing Consortium"/>
            <person name="Mayer K.F."/>
            <person name="Waugh R."/>
            <person name="Brown J.W."/>
            <person name="Schulman A."/>
            <person name="Langridge P."/>
            <person name="Platzer M."/>
            <person name="Fincher G.B."/>
            <person name="Muehlbauer G.J."/>
            <person name="Sato K."/>
            <person name="Close T.J."/>
            <person name="Wise R.P."/>
            <person name="Stein N."/>
        </authorList>
    </citation>
    <scope>NUCLEOTIDE SEQUENCE [LARGE SCALE GENOMIC DNA]</scope>
    <source>
        <strain evidence="12">cv. Morex</strain>
    </source>
</reference>
<evidence type="ECO:0000256" key="7">
    <source>
        <dbReference type="ARBA" id="ARBA00024686"/>
    </source>
</evidence>
<evidence type="ECO:0000259" key="10">
    <source>
        <dbReference type="PROSITE" id="PS50213"/>
    </source>
</evidence>
<keyword evidence="8" id="KW-1133">Transmembrane helix</keyword>
<dbReference type="GO" id="GO:0009738">
    <property type="term" value="P:abscisic acid-activated signaling pathway"/>
    <property type="evidence" value="ECO:0000318"/>
    <property type="project" value="GO_Central"/>
</dbReference>
<dbReference type="PANTHER" id="PTHR32077">
    <property type="entry name" value="FASCICLIN-LIKE ARABINOGALACTAN PROTEIN"/>
    <property type="match status" value="1"/>
</dbReference>
<reference evidence="11" key="3">
    <citation type="submission" date="2022-01" db="UniProtKB">
        <authorList>
            <consortium name="EnsemblPlants"/>
        </authorList>
    </citation>
    <scope>IDENTIFICATION</scope>
    <source>
        <strain evidence="11">subsp. vulgare</strain>
    </source>
</reference>
<feature type="signal peptide" evidence="9">
    <location>
        <begin position="1"/>
        <end position="20"/>
    </location>
</feature>
<dbReference type="Proteomes" id="UP000011116">
    <property type="component" value="Chromosome 2H"/>
</dbReference>
<evidence type="ECO:0000256" key="5">
    <source>
        <dbReference type="ARBA" id="ARBA00022729"/>
    </source>
</evidence>
<comment type="function">
    <text evidence="7">May be a cell surface adhesion protein.</text>
</comment>
<evidence type="ECO:0000256" key="8">
    <source>
        <dbReference type="SAM" id="Phobius"/>
    </source>
</evidence>
<dbReference type="SUPFAM" id="SSF82153">
    <property type="entry name" value="FAS1 domain"/>
    <property type="match status" value="1"/>
</dbReference>
<comment type="similarity">
    <text evidence="2">Belongs to the fasciclin-like AGP family.</text>
</comment>
<keyword evidence="4" id="KW-0336">GPI-anchor</keyword>
<evidence type="ECO:0000256" key="1">
    <source>
        <dbReference type="ARBA" id="ARBA00004609"/>
    </source>
</evidence>
<dbReference type="InterPro" id="IPR036378">
    <property type="entry name" value="FAS1_dom_sf"/>
</dbReference>
<dbReference type="Gramene" id="HORVU.MOREX.r3.2HG0126820.1">
    <property type="protein sequence ID" value="HORVU.MOREX.r3.2HG0126820.1"/>
    <property type="gene ID" value="HORVU.MOREX.r3.2HG0126820"/>
</dbReference>
<evidence type="ECO:0000256" key="2">
    <source>
        <dbReference type="ARBA" id="ARBA00007843"/>
    </source>
</evidence>
<dbReference type="InterPro" id="IPR000782">
    <property type="entry name" value="FAS1_domain"/>
</dbReference>
<name>A0A8I6XBE2_HORVV</name>
<keyword evidence="3" id="KW-1003">Cell membrane</keyword>
<keyword evidence="4" id="KW-0325">Glycoprotein</keyword>
<evidence type="ECO:0000256" key="6">
    <source>
        <dbReference type="ARBA" id="ARBA00023136"/>
    </source>
</evidence>
<dbReference type="GO" id="GO:0009825">
    <property type="term" value="P:multidimensional cell growth"/>
    <property type="evidence" value="ECO:0000318"/>
    <property type="project" value="GO_Central"/>
</dbReference>
<keyword evidence="12" id="KW-1185">Reference proteome</keyword>
<evidence type="ECO:0000256" key="4">
    <source>
        <dbReference type="ARBA" id="ARBA00022622"/>
    </source>
</evidence>
<keyword evidence="6 8" id="KW-0472">Membrane</keyword>
<protein>
    <recommendedName>
        <fullName evidence="10">FAS1 domain-containing protein</fullName>
    </recommendedName>
</protein>
<dbReference type="AlphaFoldDB" id="A0A8I6XBE2"/>
<evidence type="ECO:0000313" key="12">
    <source>
        <dbReference type="Proteomes" id="UP000011116"/>
    </source>
</evidence>
<evidence type="ECO:0000256" key="3">
    <source>
        <dbReference type="ARBA" id="ARBA00022475"/>
    </source>
</evidence>
<dbReference type="PROSITE" id="PS50213">
    <property type="entry name" value="FAS1"/>
    <property type="match status" value="1"/>
</dbReference>
<dbReference type="EnsemblPlants" id="HORVU.MOREX.r3.2HG0126820.1">
    <property type="protein sequence ID" value="HORVU.MOREX.r3.2HG0126820.1"/>
    <property type="gene ID" value="HORVU.MOREX.r3.2HG0126820"/>
</dbReference>
<feature type="transmembrane region" description="Helical" evidence="8">
    <location>
        <begin position="197"/>
        <end position="221"/>
    </location>
</feature>
<keyword evidence="5 9" id="KW-0732">Signal</keyword>
<comment type="subcellular location">
    <subcellularLocation>
        <location evidence="1">Cell membrane</location>
        <topology evidence="1">Lipid-anchor</topology>
        <topology evidence="1">GPI-anchor</topology>
    </subcellularLocation>
</comment>
<dbReference type="GO" id="GO:0005886">
    <property type="term" value="C:plasma membrane"/>
    <property type="evidence" value="ECO:0000318"/>
    <property type="project" value="GO_Central"/>
</dbReference>
<dbReference type="InterPro" id="IPR045003">
    <property type="entry name" value="FLA_A"/>
</dbReference>
<organism evidence="11 12">
    <name type="scientific">Hordeum vulgare subsp. vulgare</name>
    <name type="common">Domesticated barley</name>
    <dbReference type="NCBI Taxonomy" id="112509"/>
    <lineage>
        <taxon>Eukaryota</taxon>
        <taxon>Viridiplantae</taxon>
        <taxon>Streptophyta</taxon>
        <taxon>Embryophyta</taxon>
        <taxon>Tracheophyta</taxon>
        <taxon>Spermatophyta</taxon>
        <taxon>Magnoliopsida</taxon>
        <taxon>Liliopsida</taxon>
        <taxon>Poales</taxon>
        <taxon>Poaceae</taxon>
        <taxon>BOP clade</taxon>
        <taxon>Pooideae</taxon>
        <taxon>Triticodae</taxon>
        <taxon>Triticeae</taxon>
        <taxon>Hordeinae</taxon>
        <taxon>Hordeum</taxon>
    </lineage>
</organism>
<keyword evidence="8" id="KW-0812">Transmembrane</keyword>
<dbReference type="GO" id="GO:0098552">
    <property type="term" value="C:side of membrane"/>
    <property type="evidence" value="ECO:0007669"/>
    <property type="project" value="UniProtKB-KW"/>
</dbReference>
<dbReference type="SMR" id="A0A8I6XBE2"/>
<keyword evidence="4" id="KW-0449">Lipoprotein</keyword>
<accession>A0A8I6XBE2</accession>
<dbReference type="PANTHER" id="PTHR32077:SF83">
    <property type="entry name" value="OS06G0285100 PROTEIN"/>
    <property type="match status" value="1"/>
</dbReference>
<feature type="chain" id="PRO_5035228493" description="FAS1 domain-containing protein" evidence="9">
    <location>
        <begin position="21"/>
        <end position="253"/>
    </location>
</feature>
<dbReference type="Gene3D" id="2.30.180.10">
    <property type="entry name" value="FAS1 domain"/>
    <property type="match status" value="1"/>
</dbReference>
<dbReference type="Pfam" id="PF02469">
    <property type="entry name" value="Fasciclin"/>
    <property type="match status" value="1"/>
</dbReference>
<evidence type="ECO:0000313" key="11">
    <source>
        <dbReference type="EnsemblPlants" id="HORVU.MOREX.r3.2HG0126820.1"/>
    </source>
</evidence>
<sequence length="253" mass="27060">MAPLAIASCSILLLVPCAQGQGQGQPPEAPEEGQPPEASEDALTMRLSEGGCGAFAGLVAATAGVGEAFHKQIGSDLGLTILCPDDQAVAAFIPRLNDLTVDEQGVVLLYHGLTMAYSQELLRLVKLEVSTLDGEQMLTIRHHGGRVIVSSSPPSSRNEARITKTVVDDVHLAIYLIDAVLIPTERKPNPDFSFWDVVLPLGLVVIGLSALFLLWHALVYICSLACRLRRWCKDRAAAYATAARVTPQGQGQQ</sequence>
<reference evidence="11" key="2">
    <citation type="submission" date="2020-10" db="EMBL/GenBank/DDBJ databases">
        <authorList>
            <person name="Scholz U."/>
            <person name="Mascher M."/>
            <person name="Fiebig A."/>
        </authorList>
    </citation>
    <scope>NUCLEOTIDE SEQUENCE [LARGE SCALE GENOMIC DNA]</scope>
    <source>
        <strain evidence="11">cv. Morex</strain>
    </source>
</reference>
<dbReference type="Gramene" id="HORVU.MOREX.r2.2HG0104670.1">
    <property type="protein sequence ID" value="HORVU.MOREX.r2.2HG0104670.1"/>
    <property type="gene ID" value="HORVU.MOREX.r2.2HG0104670"/>
</dbReference>
<dbReference type="SMART" id="SM00554">
    <property type="entry name" value="FAS1"/>
    <property type="match status" value="1"/>
</dbReference>
<evidence type="ECO:0000256" key="9">
    <source>
        <dbReference type="SAM" id="SignalP"/>
    </source>
</evidence>
<dbReference type="GO" id="GO:0048354">
    <property type="term" value="P:mucilage biosynthetic process involved in seed coat development"/>
    <property type="evidence" value="ECO:0000318"/>
    <property type="project" value="GO_Central"/>
</dbReference>
<feature type="domain" description="FAS1" evidence="10">
    <location>
        <begin position="39"/>
        <end position="181"/>
    </location>
</feature>
<proteinExistence type="inferred from homology"/>